<proteinExistence type="predicted"/>
<evidence type="ECO:0000313" key="2">
    <source>
        <dbReference type="EMBL" id="GES76137.1"/>
    </source>
</evidence>
<evidence type="ECO:0000256" key="1">
    <source>
        <dbReference type="SAM" id="MobiDB-lite"/>
    </source>
</evidence>
<protein>
    <submittedName>
        <fullName evidence="2">Uncharacterized protein</fullName>
    </submittedName>
</protein>
<organism evidence="2 3">
    <name type="scientific">Rhizophagus clarus</name>
    <dbReference type="NCBI Taxonomy" id="94130"/>
    <lineage>
        <taxon>Eukaryota</taxon>
        <taxon>Fungi</taxon>
        <taxon>Fungi incertae sedis</taxon>
        <taxon>Mucoromycota</taxon>
        <taxon>Glomeromycotina</taxon>
        <taxon>Glomeromycetes</taxon>
        <taxon>Glomerales</taxon>
        <taxon>Glomeraceae</taxon>
        <taxon>Rhizophagus</taxon>
    </lineage>
</organism>
<name>A0A8H3KUF6_9GLOM</name>
<accession>A0A8H3KUF6</accession>
<dbReference type="AlphaFoldDB" id="A0A8H3KUF6"/>
<gene>
    <name evidence="2" type="ORF">RCL2_000354300</name>
</gene>
<feature type="compositionally biased region" description="Polar residues" evidence="1">
    <location>
        <begin position="1"/>
        <end position="33"/>
    </location>
</feature>
<dbReference type="Proteomes" id="UP000615446">
    <property type="component" value="Unassembled WGS sequence"/>
</dbReference>
<dbReference type="EMBL" id="BLAL01000018">
    <property type="protein sequence ID" value="GES76137.1"/>
    <property type="molecule type" value="Genomic_DNA"/>
</dbReference>
<sequence>MILNDSTGDTEIKVSSTPRRPTSITPSITLNNDNPPPKITLKSSDDKIKPSEDSINIKGKKRKQDYLTENFSNSNLILTEYSPIEQE</sequence>
<evidence type="ECO:0000313" key="3">
    <source>
        <dbReference type="Proteomes" id="UP000615446"/>
    </source>
</evidence>
<reference evidence="2" key="1">
    <citation type="submission" date="2019-10" db="EMBL/GenBank/DDBJ databases">
        <title>Conservation and host-specific expression of non-tandemly repeated heterogenous ribosome RNA gene in arbuscular mycorrhizal fungi.</title>
        <authorList>
            <person name="Maeda T."/>
            <person name="Kobayashi Y."/>
            <person name="Nakagawa T."/>
            <person name="Ezawa T."/>
            <person name="Yamaguchi K."/>
            <person name="Bino T."/>
            <person name="Nishimoto Y."/>
            <person name="Shigenobu S."/>
            <person name="Kawaguchi M."/>
        </authorList>
    </citation>
    <scope>NUCLEOTIDE SEQUENCE</scope>
    <source>
        <strain evidence="2">HR1</strain>
    </source>
</reference>
<feature type="region of interest" description="Disordered" evidence="1">
    <location>
        <begin position="1"/>
        <end position="57"/>
    </location>
</feature>
<feature type="compositionally biased region" description="Basic and acidic residues" evidence="1">
    <location>
        <begin position="43"/>
        <end position="52"/>
    </location>
</feature>
<comment type="caution">
    <text evidence="2">The sequence shown here is derived from an EMBL/GenBank/DDBJ whole genome shotgun (WGS) entry which is preliminary data.</text>
</comment>